<evidence type="ECO:0000259" key="1">
    <source>
        <dbReference type="Pfam" id="PF00107"/>
    </source>
</evidence>
<accession>A0AAV3ZLW0</accession>
<organism evidence="2 3">
    <name type="scientific">Plakobranchus ocellatus</name>
    <dbReference type="NCBI Taxonomy" id="259542"/>
    <lineage>
        <taxon>Eukaryota</taxon>
        <taxon>Metazoa</taxon>
        <taxon>Spiralia</taxon>
        <taxon>Lophotrochozoa</taxon>
        <taxon>Mollusca</taxon>
        <taxon>Gastropoda</taxon>
        <taxon>Heterobranchia</taxon>
        <taxon>Euthyneura</taxon>
        <taxon>Panpulmonata</taxon>
        <taxon>Sacoglossa</taxon>
        <taxon>Placobranchoidea</taxon>
        <taxon>Plakobranchidae</taxon>
        <taxon>Plakobranchus</taxon>
    </lineage>
</organism>
<dbReference type="InterPro" id="IPR036291">
    <property type="entry name" value="NAD(P)-bd_dom_sf"/>
</dbReference>
<dbReference type="PANTHER" id="PTHR43677">
    <property type="entry name" value="SHORT-CHAIN DEHYDROGENASE/REDUCTASE"/>
    <property type="match status" value="1"/>
</dbReference>
<evidence type="ECO:0000313" key="3">
    <source>
        <dbReference type="Proteomes" id="UP000735302"/>
    </source>
</evidence>
<gene>
    <name evidence="2" type="ORF">PoB_002662100</name>
</gene>
<dbReference type="AlphaFoldDB" id="A0AAV3ZLW0"/>
<dbReference type="EMBL" id="BLXT01003028">
    <property type="protein sequence ID" value="GFO00116.1"/>
    <property type="molecule type" value="Genomic_DNA"/>
</dbReference>
<sequence>MVFHSQVVDDAIAAPIPTNDPVVLNLPVSGTTASIALEKKGELKKGENVLVTAAAGATGQFVSIGCDRTVNYNKESLNDVLAKEYPNGVDVVYESVGNEMFETCLKNLSIFGRLIVIGAISGYESKEGAAATGSNLPIPLMALRKSADVRGFFLVHYKSEVPAHIARLSQLITTGQLKAVTDNGEKSDKGPFRGIEMVYDAVEYMYAKKNTGKVVVKISD</sequence>
<dbReference type="Gene3D" id="3.40.50.720">
    <property type="entry name" value="NAD(P)-binding Rossmann-like Domain"/>
    <property type="match status" value="2"/>
</dbReference>
<feature type="domain" description="Alcohol dehydrogenase-like C-terminal" evidence="1">
    <location>
        <begin position="63"/>
        <end position="168"/>
    </location>
</feature>
<dbReference type="GO" id="GO:0016491">
    <property type="term" value="F:oxidoreductase activity"/>
    <property type="evidence" value="ECO:0007669"/>
    <property type="project" value="TreeGrafter"/>
</dbReference>
<protein>
    <submittedName>
        <fullName evidence="2">Zinc-binding alcohol dehydrogenase domain-containing protein 2-like</fullName>
    </submittedName>
</protein>
<dbReference type="Gene3D" id="3.90.180.10">
    <property type="entry name" value="Medium-chain alcohol dehydrogenases, catalytic domain"/>
    <property type="match status" value="2"/>
</dbReference>
<name>A0AAV3ZLW0_9GAST</name>
<keyword evidence="3" id="KW-1185">Reference proteome</keyword>
<dbReference type="Proteomes" id="UP000735302">
    <property type="component" value="Unassembled WGS sequence"/>
</dbReference>
<dbReference type="InterPro" id="IPR013149">
    <property type="entry name" value="ADH-like_C"/>
</dbReference>
<evidence type="ECO:0000313" key="2">
    <source>
        <dbReference type="EMBL" id="GFO00116.1"/>
    </source>
</evidence>
<dbReference type="SUPFAM" id="SSF51735">
    <property type="entry name" value="NAD(P)-binding Rossmann-fold domains"/>
    <property type="match status" value="1"/>
</dbReference>
<comment type="caution">
    <text evidence="2">The sequence shown here is derived from an EMBL/GenBank/DDBJ whole genome shotgun (WGS) entry which is preliminary data.</text>
</comment>
<dbReference type="InterPro" id="IPR051397">
    <property type="entry name" value="Zn-ADH-like_protein"/>
</dbReference>
<proteinExistence type="predicted"/>
<dbReference type="Pfam" id="PF00107">
    <property type="entry name" value="ADH_zinc_N"/>
    <property type="match status" value="1"/>
</dbReference>
<dbReference type="GO" id="GO:0005739">
    <property type="term" value="C:mitochondrion"/>
    <property type="evidence" value="ECO:0007669"/>
    <property type="project" value="TreeGrafter"/>
</dbReference>
<dbReference type="PANTHER" id="PTHR43677:SF3">
    <property type="entry name" value="PROSTAGLANDIN REDUCTASE 3"/>
    <property type="match status" value="1"/>
</dbReference>
<reference evidence="2 3" key="1">
    <citation type="journal article" date="2021" name="Elife">
        <title>Chloroplast acquisition without the gene transfer in kleptoplastic sea slugs, Plakobranchus ocellatus.</title>
        <authorList>
            <person name="Maeda T."/>
            <person name="Takahashi S."/>
            <person name="Yoshida T."/>
            <person name="Shimamura S."/>
            <person name="Takaki Y."/>
            <person name="Nagai Y."/>
            <person name="Toyoda A."/>
            <person name="Suzuki Y."/>
            <person name="Arimoto A."/>
            <person name="Ishii H."/>
            <person name="Satoh N."/>
            <person name="Nishiyama T."/>
            <person name="Hasebe M."/>
            <person name="Maruyama T."/>
            <person name="Minagawa J."/>
            <person name="Obokata J."/>
            <person name="Shigenobu S."/>
        </authorList>
    </citation>
    <scope>NUCLEOTIDE SEQUENCE [LARGE SCALE GENOMIC DNA]</scope>
</reference>